<dbReference type="PANTHER" id="PTHR41248">
    <property type="entry name" value="NORD PROTEIN"/>
    <property type="match status" value="1"/>
</dbReference>
<dbReference type="InterPro" id="IPR002035">
    <property type="entry name" value="VWF_A"/>
</dbReference>
<dbReference type="SMART" id="SM00327">
    <property type="entry name" value="VWA"/>
    <property type="match status" value="1"/>
</dbReference>
<reference evidence="2 3" key="1">
    <citation type="submission" date="2017-08" db="EMBL/GenBank/DDBJ databases">
        <title>Identification and genetic characteristics of simultaneous BTEX- and naphthalene-degrading Paraburkholderia sp. BN5 isolated from petroleum-contaminated soil.</title>
        <authorList>
            <person name="Lee Y."/>
            <person name="Jeon C.O."/>
        </authorList>
    </citation>
    <scope>NUCLEOTIDE SEQUENCE [LARGE SCALE GENOMIC DNA]</scope>
    <source>
        <strain evidence="2 3">BN5</strain>
        <plasmid evidence="2 3">pBN4</plasmid>
    </source>
</reference>
<gene>
    <name evidence="2" type="ORF">CJU94_39825</name>
</gene>
<organism evidence="2 3">
    <name type="scientific">Paraburkholderia aromaticivorans</name>
    <dbReference type="NCBI Taxonomy" id="2026199"/>
    <lineage>
        <taxon>Bacteria</taxon>
        <taxon>Pseudomonadati</taxon>
        <taxon>Pseudomonadota</taxon>
        <taxon>Betaproteobacteria</taxon>
        <taxon>Burkholderiales</taxon>
        <taxon>Burkholderiaceae</taxon>
        <taxon>Paraburkholderia</taxon>
    </lineage>
</organism>
<evidence type="ECO:0000313" key="2">
    <source>
        <dbReference type="EMBL" id="ASW04300.1"/>
    </source>
</evidence>
<keyword evidence="3" id="KW-1185">Reference proteome</keyword>
<dbReference type="OrthoDB" id="9758211at2"/>
<name>A0A248W154_9BURK</name>
<dbReference type="PROSITE" id="PS50234">
    <property type="entry name" value="VWFA"/>
    <property type="match status" value="1"/>
</dbReference>
<protein>
    <recommendedName>
        <fullName evidence="1">VWFA domain-containing protein</fullName>
    </recommendedName>
</protein>
<dbReference type="Pfam" id="PF00092">
    <property type="entry name" value="VWA"/>
    <property type="match status" value="1"/>
</dbReference>
<dbReference type="Gene3D" id="3.40.50.410">
    <property type="entry name" value="von Willebrand factor, type A domain"/>
    <property type="match status" value="1"/>
</dbReference>
<dbReference type="InterPro" id="IPR036465">
    <property type="entry name" value="vWFA_dom_sf"/>
</dbReference>
<sequence>MPNERASDKLSATAQSGAAASFAGTTRMLECYAAGFELQYADSIAAPAEQRAIRVSIDTNVLAETGGAPTRTSISAGTIRIAQAPACDGPTAVRLYEASVAHALAHLRYSRRASPIGSRGPLRVAVASLIEDARVERLLMREYPGLRGLWGKFHAASWEHGPLTFTSLAARLARALHDPAYDDPNHWVRKGRELVEEIASRADDTAAYEEVADILAVDLAQMRVRFDASSYCVEPPYRDDNTYLWAAECEPVHARMEQASGAVDQATARPDMADSPIAHDDTPPPGTMLRAHRYPEWHARVGLVFDDWTCVYDRERTTEPARDGDSATRKNADSGRAPPRWWYRPAERLRGRFEGDELDLGAIIDYGVARRMGVPNEGKVFLQKRRVRPSMSVLLLLDFSASTGDLVEARDTTVLDIEKEAAAAIATALDSTSTRIALHGFASNGRHEVRYLRIKDFDEPFAEAQRQRLQAQQGAFSTRMGAALRHAATQFDDENSEAKVLVLVTDGEPSDVDVHDSSHLIEDARHAVSGVSARGILPFCFALDRDADRYVRTIFGSDRCMVLSGVANLASHVSKVIGSLI</sequence>
<accession>A0A248W154</accession>
<evidence type="ECO:0000259" key="1">
    <source>
        <dbReference type="PROSITE" id="PS50234"/>
    </source>
</evidence>
<dbReference type="InterPro" id="IPR051928">
    <property type="entry name" value="NorD/CobT"/>
</dbReference>
<dbReference type="Proteomes" id="UP000215158">
    <property type="component" value="Plasmid pBN4"/>
</dbReference>
<dbReference type="AlphaFoldDB" id="A0A248W154"/>
<dbReference type="EMBL" id="CP022994">
    <property type="protein sequence ID" value="ASW04300.1"/>
    <property type="molecule type" value="Genomic_DNA"/>
</dbReference>
<keyword evidence="2" id="KW-0614">Plasmid</keyword>
<evidence type="ECO:0000313" key="3">
    <source>
        <dbReference type="Proteomes" id="UP000215158"/>
    </source>
</evidence>
<proteinExistence type="predicted"/>
<dbReference type="RefSeq" id="WP_095423942.1">
    <property type="nucleotide sequence ID" value="NZ_CP022994.1"/>
</dbReference>
<geneLocation type="plasmid" evidence="2 3">
    <name>pBN4</name>
</geneLocation>
<dbReference type="KEGG" id="parb:CJU94_39825"/>
<dbReference type="PANTHER" id="PTHR41248:SF1">
    <property type="entry name" value="NORD PROTEIN"/>
    <property type="match status" value="1"/>
</dbReference>
<dbReference type="SUPFAM" id="SSF53300">
    <property type="entry name" value="vWA-like"/>
    <property type="match status" value="1"/>
</dbReference>
<feature type="domain" description="VWFA" evidence="1">
    <location>
        <begin position="392"/>
        <end position="580"/>
    </location>
</feature>